<gene>
    <name evidence="1" type="ORF">MIMGU_mgv1a018806mg</name>
</gene>
<dbReference type="AlphaFoldDB" id="A0A022R225"/>
<dbReference type="InterPro" id="IPR007750">
    <property type="entry name" value="DUF674"/>
</dbReference>
<dbReference type="EMBL" id="KI630735">
    <property type="protein sequence ID" value="EYU33994.1"/>
    <property type="molecule type" value="Genomic_DNA"/>
</dbReference>
<dbReference type="OMA" id="CEDWNCK"/>
<organism evidence="1 2">
    <name type="scientific">Erythranthe guttata</name>
    <name type="common">Yellow monkey flower</name>
    <name type="synonym">Mimulus guttatus</name>
    <dbReference type="NCBI Taxonomy" id="4155"/>
    <lineage>
        <taxon>Eukaryota</taxon>
        <taxon>Viridiplantae</taxon>
        <taxon>Streptophyta</taxon>
        <taxon>Embryophyta</taxon>
        <taxon>Tracheophyta</taxon>
        <taxon>Spermatophyta</taxon>
        <taxon>Magnoliopsida</taxon>
        <taxon>eudicotyledons</taxon>
        <taxon>Gunneridae</taxon>
        <taxon>Pentapetalae</taxon>
        <taxon>asterids</taxon>
        <taxon>lamiids</taxon>
        <taxon>Lamiales</taxon>
        <taxon>Phrymaceae</taxon>
        <taxon>Erythranthe</taxon>
    </lineage>
</organism>
<evidence type="ECO:0008006" key="3">
    <source>
        <dbReference type="Google" id="ProtNLM"/>
    </source>
</evidence>
<keyword evidence="2" id="KW-1185">Reference proteome</keyword>
<protein>
    <recommendedName>
        <fullName evidence="3">DUF674 domain-containing protein</fullName>
    </recommendedName>
</protein>
<dbReference type="OrthoDB" id="1099638at2759"/>
<dbReference type="Pfam" id="PF05056">
    <property type="entry name" value="DUF674"/>
    <property type="match status" value="1"/>
</dbReference>
<dbReference type="Proteomes" id="UP000030748">
    <property type="component" value="Unassembled WGS sequence"/>
</dbReference>
<evidence type="ECO:0000313" key="1">
    <source>
        <dbReference type="EMBL" id="EYU33994.1"/>
    </source>
</evidence>
<dbReference type="KEGG" id="egt:105961713"/>
<dbReference type="eggNOG" id="ENOG502RI50">
    <property type="taxonomic scope" value="Eukaryota"/>
</dbReference>
<evidence type="ECO:0000313" key="2">
    <source>
        <dbReference type="Proteomes" id="UP000030748"/>
    </source>
</evidence>
<accession>A0A022R225</accession>
<sequence>MSGTNEDVEFNLKVMINKQKTKVLFAEIDSDFADVLISFLTMPLGTIVRVLKKHYGEDQETRVNIGSLTTLYDGLSNLDIDHFGTVGCKKILLNSRSSFEAECCKLKIDIIRHSSAVSYLSCEDWNCKYRRSKISTANITGTCRCGKSLNREVGFLEESEVGGDGTAEVFATKKTTFLISDNLRMVPSVAVSIMQTLTNLGITDTGGAELRTVTFEFNEIMDLLKGSLLSRTPLSDIILEKGRVVDFGGTQNSELGVILNKMKNEETSNPKKMILRLMVQKSNNKLLFAQAGDDFVDFLFSFLTIPIGGVECLLGGKTRLKSIDNLYNSIADIDDKYMATRDMRNRITDPKLPRGYISANQILPLSEQTLVYYHQDFNNKKEWFSYSGRGGGQIHDMLFIKGGGNYVKQGLTMYTVSDDLTVTPLCMTSSLSILNEMKIPLSDVKEVEVQIGVEEALSILKASLTSTSALTDSLMNNSMLKKQPKQEH</sequence>
<name>A0A022R225_ERYGU</name>
<reference evidence="1 2" key="1">
    <citation type="journal article" date="2013" name="Proc. Natl. Acad. Sci. U.S.A.">
        <title>Fine-scale variation in meiotic recombination in Mimulus inferred from population shotgun sequencing.</title>
        <authorList>
            <person name="Hellsten U."/>
            <person name="Wright K.M."/>
            <person name="Jenkins J."/>
            <person name="Shu S."/>
            <person name="Yuan Y."/>
            <person name="Wessler S.R."/>
            <person name="Schmutz J."/>
            <person name="Willis J.H."/>
            <person name="Rokhsar D.S."/>
        </authorList>
    </citation>
    <scope>NUCLEOTIDE SEQUENCE [LARGE SCALE GENOMIC DNA]</scope>
    <source>
        <strain evidence="2">cv. DUN x IM62</strain>
    </source>
</reference>
<dbReference type="PhylomeDB" id="A0A022R225"/>
<dbReference type="PANTHER" id="PTHR33103">
    <property type="entry name" value="OS01G0153900 PROTEIN"/>
    <property type="match status" value="1"/>
</dbReference>
<proteinExistence type="predicted"/>
<dbReference type="PANTHER" id="PTHR33103:SF27">
    <property type="entry name" value="OS04G0594700 PROTEIN"/>
    <property type="match status" value="1"/>
</dbReference>